<reference evidence="3 4" key="1">
    <citation type="submission" date="2013-12" db="EMBL/GenBank/DDBJ databases">
        <title>Ecological redundancy of diverse viral populations within a natural community.</title>
        <authorList>
            <person name="Gregory A.C."/>
            <person name="LaButti K."/>
            <person name="Copeland A."/>
            <person name="Woyke T."/>
            <person name="Sullivan M.B."/>
        </authorList>
    </citation>
    <scope>NUCLEOTIDE SEQUENCE [LARGE SCALE GENOMIC DNA]</scope>
    <source>
        <strain evidence="2">Syn7803C15</strain>
        <strain evidence="1">Syn7803US24</strain>
    </source>
</reference>
<accession>A0A0E3FKW5</accession>
<dbReference type="Proteomes" id="UP000185316">
    <property type="component" value="Segment"/>
</dbReference>
<proteinExistence type="predicted"/>
<evidence type="ECO:0000313" key="4">
    <source>
        <dbReference type="Proteomes" id="UP000185316"/>
    </source>
</evidence>
<evidence type="ECO:0000313" key="3">
    <source>
        <dbReference type="Proteomes" id="UP000185296"/>
    </source>
</evidence>
<evidence type="ECO:0000313" key="1">
    <source>
        <dbReference type="EMBL" id="AIX28654.1"/>
    </source>
</evidence>
<protein>
    <submittedName>
        <fullName evidence="1">Uncharacterized protein</fullName>
    </submittedName>
</protein>
<dbReference type="EMBL" id="KJ019090">
    <property type="protein sequence ID" value="AIX28654.1"/>
    <property type="molecule type" value="Genomic_DNA"/>
</dbReference>
<sequence length="74" mass="8221">MTTTTPNLYNESVRRLADGFSSEFAEFCAGDERVHEIMMELASEFVETNIPVVSEDSQTDVASELLMSITVTKV</sequence>
<dbReference type="Proteomes" id="UP000185296">
    <property type="component" value="Segment"/>
</dbReference>
<evidence type="ECO:0000313" key="2">
    <source>
        <dbReference type="EMBL" id="AIX42019.1"/>
    </source>
</evidence>
<organism evidence="1 4">
    <name type="scientific">Synechococcus phage ACG-2014f</name>
    <dbReference type="NCBI Taxonomy" id="1493511"/>
    <lineage>
        <taxon>Viruses</taxon>
        <taxon>Duplodnaviria</taxon>
        <taxon>Heunggongvirae</taxon>
        <taxon>Uroviricota</taxon>
        <taxon>Caudoviricetes</taxon>
        <taxon>Pantevenvirales</taxon>
        <taxon>Kyanoviridae</taxon>
        <taxon>Atlauavirus</taxon>
        <taxon>Atlauavirus tusconc8</taxon>
    </lineage>
</organism>
<name>A0A0E3FKW5_9CAUD</name>
<dbReference type="EMBL" id="KJ019145">
    <property type="protein sequence ID" value="AIX42019.1"/>
    <property type="molecule type" value="Genomic_DNA"/>
</dbReference>
<gene>
    <name evidence="2" type="ORF">Syn7803C15_88</name>
    <name evidence="1" type="ORF">Syn7803US24_87</name>
</gene>